<feature type="non-terminal residue" evidence="2">
    <location>
        <position position="1"/>
    </location>
</feature>
<dbReference type="Proteomes" id="UP000270094">
    <property type="component" value="Unassembled WGS sequence"/>
</dbReference>
<dbReference type="EMBL" id="UYYB01121770">
    <property type="protein sequence ID" value="VDM83216.1"/>
    <property type="molecule type" value="Genomic_DNA"/>
</dbReference>
<accession>A0A3P7JII6</accession>
<evidence type="ECO:0000256" key="1">
    <source>
        <dbReference type="SAM" id="MobiDB-lite"/>
    </source>
</evidence>
<gene>
    <name evidence="2" type="ORF">SVUK_LOCUS18214</name>
</gene>
<dbReference type="OrthoDB" id="5801899at2759"/>
<evidence type="ECO:0000313" key="3">
    <source>
        <dbReference type="Proteomes" id="UP000270094"/>
    </source>
</evidence>
<keyword evidence="3" id="KW-1185">Reference proteome</keyword>
<name>A0A3P7JII6_STRVU</name>
<organism evidence="2 3">
    <name type="scientific">Strongylus vulgaris</name>
    <name type="common">Blood worm</name>
    <dbReference type="NCBI Taxonomy" id="40348"/>
    <lineage>
        <taxon>Eukaryota</taxon>
        <taxon>Metazoa</taxon>
        <taxon>Ecdysozoa</taxon>
        <taxon>Nematoda</taxon>
        <taxon>Chromadorea</taxon>
        <taxon>Rhabditida</taxon>
        <taxon>Rhabditina</taxon>
        <taxon>Rhabditomorpha</taxon>
        <taxon>Strongyloidea</taxon>
        <taxon>Strongylidae</taxon>
        <taxon>Strongylus</taxon>
    </lineage>
</organism>
<dbReference type="PANTHER" id="PTHR36937:SF4">
    <property type="entry name" value="SECRETED PROTEIN"/>
    <property type="match status" value="1"/>
</dbReference>
<dbReference type="PANTHER" id="PTHR36937">
    <property type="entry name" value="PROTEIN CBG20935-RELATED"/>
    <property type="match status" value="1"/>
</dbReference>
<proteinExistence type="predicted"/>
<reference evidence="2 3" key="1">
    <citation type="submission" date="2018-11" db="EMBL/GenBank/DDBJ databases">
        <authorList>
            <consortium name="Pathogen Informatics"/>
        </authorList>
    </citation>
    <scope>NUCLEOTIDE SEQUENCE [LARGE SCALE GENOMIC DNA]</scope>
</reference>
<feature type="compositionally biased region" description="Polar residues" evidence="1">
    <location>
        <begin position="18"/>
        <end position="29"/>
    </location>
</feature>
<feature type="region of interest" description="Disordered" evidence="1">
    <location>
        <begin position="14"/>
        <end position="42"/>
    </location>
</feature>
<sequence>IIFFSSPFGDLRPVPTRLQATRQSPSSLVDPQPPSHTEPRPENVDVHRKAMALEGLCARFLPTVRKHCFAQRTAKEYVKRCGGYFHDCRSFLPRSDPLYNIAYAFNSKVGLNLGTVEVNGIPYYPINEEGSIGVGRVANVPFGSWGGGYSENLGVSVPVKQGELGKPIGVDVSVPVKQGELGKPIGVDVGGGVGPYYQQNQHVGVDYMNGQVGTNFGVGVPFAGVGVNTGLGVSFPSVNDIVG</sequence>
<evidence type="ECO:0000313" key="2">
    <source>
        <dbReference type="EMBL" id="VDM83216.1"/>
    </source>
</evidence>
<protein>
    <submittedName>
        <fullName evidence="2">Uncharacterized protein</fullName>
    </submittedName>
</protein>
<dbReference type="AlphaFoldDB" id="A0A3P7JII6"/>